<proteinExistence type="predicted"/>
<reference evidence="3" key="1">
    <citation type="submission" date="2017-05" db="EMBL/GenBank/DDBJ databases">
        <authorList>
            <person name="Macchi M."/>
            <person name="Festa S."/>
            <person name="Coppotelli B.M."/>
            <person name="Morelli I.S."/>
        </authorList>
    </citation>
    <scope>NUCLEOTIDE SEQUENCE [LARGE SCALE GENOMIC DNA]</scope>
    <source>
        <strain evidence="3">I</strain>
    </source>
</reference>
<dbReference type="RefSeq" id="WP_088156805.1">
    <property type="nucleotide sequence ID" value="NZ_NHON01000118.1"/>
</dbReference>
<protein>
    <submittedName>
        <fullName evidence="2">Uncharacterized protein</fullName>
    </submittedName>
</protein>
<evidence type="ECO:0000313" key="3">
    <source>
        <dbReference type="Proteomes" id="UP000196655"/>
    </source>
</evidence>
<gene>
    <name evidence="2" type="ORF">BWR60_32310</name>
</gene>
<accession>A0A211Z2J2</accession>
<dbReference type="EMBL" id="NHON01000118">
    <property type="protein sequence ID" value="OWJ59466.1"/>
    <property type="molecule type" value="Genomic_DNA"/>
</dbReference>
<comment type="caution">
    <text evidence="2">The sequence shown here is derived from an EMBL/GenBank/DDBJ whole genome shotgun (WGS) entry which is preliminary data.</text>
</comment>
<evidence type="ECO:0000313" key="2">
    <source>
        <dbReference type="EMBL" id="OWJ59466.1"/>
    </source>
</evidence>
<dbReference type="Proteomes" id="UP000196655">
    <property type="component" value="Unassembled WGS sequence"/>
</dbReference>
<dbReference type="OrthoDB" id="7345154at2"/>
<name>A0A211Z2J2_9PROT</name>
<feature type="region of interest" description="Disordered" evidence="1">
    <location>
        <begin position="110"/>
        <end position="134"/>
    </location>
</feature>
<organism evidence="2 3">
    <name type="scientific">Inquilinus limosus</name>
    <dbReference type="NCBI Taxonomy" id="171674"/>
    <lineage>
        <taxon>Bacteria</taxon>
        <taxon>Pseudomonadati</taxon>
        <taxon>Pseudomonadota</taxon>
        <taxon>Alphaproteobacteria</taxon>
        <taxon>Rhodospirillales</taxon>
        <taxon>Rhodospirillaceae</taxon>
        <taxon>Inquilinus</taxon>
    </lineage>
</organism>
<dbReference type="AlphaFoldDB" id="A0A211Z2J2"/>
<evidence type="ECO:0000256" key="1">
    <source>
        <dbReference type="SAM" id="MobiDB-lite"/>
    </source>
</evidence>
<keyword evidence="3" id="KW-1185">Reference proteome</keyword>
<sequence>MAPKETRVDYAGFINSADQAAIYANSQCAQINRLAVFKAEDVVDGRKGATFQCLPVPNCYPAEAAAPGQPVVLAPGAVPVAAPGTSAGQPYAVPAAAATRLPGPVVAMAPVSSKRDRKAGRRAASGPSIEDQSDDTYIPFAAVPVAAGPQPQRVPSYETINVPTGPNPVSAAAPGPQPVGSYATAAAPSWQRAVTCKPSQNLPLAVDRLPTGDAYPF</sequence>